<gene>
    <name evidence="2" type="ORF">Cfor_09493</name>
</gene>
<dbReference type="Proteomes" id="UP000502823">
    <property type="component" value="Unassembled WGS sequence"/>
</dbReference>
<proteinExistence type="predicted"/>
<dbReference type="AlphaFoldDB" id="A0A6L2PDL6"/>
<reference evidence="3" key="1">
    <citation type="submission" date="2020-01" db="EMBL/GenBank/DDBJ databases">
        <title>Draft genome sequence of the Termite Coptotermes fromosanus.</title>
        <authorList>
            <person name="Itakura S."/>
            <person name="Yosikawa Y."/>
            <person name="Umezawa K."/>
        </authorList>
    </citation>
    <scope>NUCLEOTIDE SEQUENCE [LARGE SCALE GENOMIC DNA]</scope>
</reference>
<dbReference type="InParanoid" id="A0A6L2PDL6"/>
<evidence type="ECO:0008006" key="4">
    <source>
        <dbReference type="Google" id="ProtNLM"/>
    </source>
</evidence>
<dbReference type="EMBL" id="BLKM01000124">
    <property type="protein sequence ID" value="GFG29292.1"/>
    <property type="molecule type" value="Genomic_DNA"/>
</dbReference>
<sequence>DSGTPRSFSSRLIGFISQVTAMVLFVAYSAAFISFLTVQHHHLPFTDFQGAIDDGTYRVDVLAASADLDYFTKSADPVFKDVYIKLIRHYEHDLPNNYTEALNRVCTRNKYAALISLPSLRGLGKYATCNIMPIPKASFSHMASMITSKRSPYRRLFTHQ</sequence>
<accession>A0A6L2PDL6</accession>
<protein>
    <recommendedName>
        <fullName evidence="4">Ionotropic glutamate receptor C-terminal domain-containing protein</fullName>
    </recommendedName>
</protein>
<evidence type="ECO:0000313" key="2">
    <source>
        <dbReference type="EMBL" id="GFG29292.1"/>
    </source>
</evidence>
<keyword evidence="1" id="KW-0472">Membrane</keyword>
<organism evidence="2 3">
    <name type="scientific">Coptotermes formosanus</name>
    <name type="common">Formosan subterranean termite</name>
    <dbReference type="NCBI Taxonomy" id="36987"/>
    <lineage>
        <taxon>Eukaryota</taxon>
        <taxon>Metazoa</taxon>
        <taxon>Ecdysozoa</taxon>
        <taxon>Arthropoda</taxon>
        <taxon>Hexapoda</taxon>
        <taxon>Insecta</taxon>
        <taxon>Pterygota</taxon>
        <taxon>Neoptera</taxon>
        <taxon>Polyneoptera</taxon>
        <taxon>Dictyoptera</taxon>
        <taxon>Blattodea</taxon>
        <taxon>Blattoidea</taxon>
        <taxon>Termitoidae</taxon>
        <taxon>Rhinotermitidae</taxon>
        <taxon>Coptotermes</taxon>
    </lineage>
</organism>
<evidence type="ECO:0000313" key="3">
    <source>
        <dbReference type="Proteomes" id="UP000502823"/>
    </source>
</evidence>
<feature type="non-terminal residue" evidence="2">
    <location>
        <position position="1"/>
    </location>
</feature>
<comment type="caution">
    <text evidence="2">The sequence shown here is derived from an EMBL/GenBank/DDBJ whole genome shotgun (WGS) entry which is preliminary data.</text>
</comment>
<keyword evidence="3" id="KW-1185">Reference proteome</keyword>
<dbReference type="Gene3D" id="3.40.190.10">
    <property type="entry name" value="Periplasmic binding protein-like II"/>
    <property type="match status" value="1"/>
</dbReference>
<evidence type="ECO:0000256" key="1">
    <source>
        <dbReference type="SAM" id="Phobius"/>
    </source>
</evidence>
<feature type="transmembrane region" description="Helical" evidence="1">
    <location>
        <begin position="12"/>
        <end position="36"/>
    </location>
</feature>
<dbReference type="SUPFAM" id="SSF53850">
    <property type="entry name" value="Periplasmic binding protein-like II"/>
    <property type="match status" value="1"/>
</dbReference>
<keyword evidence="1" id="KW-1133">Transmembrane helix</keyword>
<dbReference type="OrthoDB" id="8195021at2759"/>
<keyword evidence="1" id="KW-0812">Transmembrane</keyword>
<name>A0A6L2PDL6_COPFO</name>